<comment type="similarity">
    <text evidence="1">Belongs to the peptidase S9C family.</text>
</comment>
<evidence type="ECO:0000256" key="4">
    <source>
        <dbReference type="ARBA" id="ARBA00022801"/>
    </source>
</evidence>
<dbReference type="AlphaFoldDB" id="A0A0H2XBN5"/>
<proteinExistence type="inferred from homology"/>
<dbReference type="SUPFAM" id="SSF82171">
    <property type="entry name" value="DPP6 N-terminal domain-like"/>
    <property type="match status" value="1"/>
</dbReference>
<feature type="domain" description="Peptidase S9 prolyl oligopeptidase catalytic" evidence="6">
    <location>
        <begin position="567"/>
        <end position="776"/>
    </location>
</feature>
<reference evidence="7 8" key="1">
    <citation type="journal article" date="2005" name="Genome Res.">
        <title>Comparative and functional genomic analyses of the pathogenicity of phytopathogen Xanthomonas campestris pv. campestris.</title>
        <authorList>
            <person name="Qian W."/>
            <person name="Jia Y."/>
            <person name="Ren S.X."/>
            <person name="He Y.Q."/>
            <person name="Feng J.X."/>
            <person name="Lu L.F."/>
            <person name="Sun Q."/>
            <person name="Ying G."/>
            <person name="Tang D.J."/>
            <person name="Tang H."/>
            <person name="Wu W."/>
            <person name="Hao P."/>
            <person name="Wang L."/>
            <person name="Jiang B.L."/>
            <person name="Zeng S."/>
            <person name="Gu W.Y."/>
            <person name="Lu G."/>
            <person name="Rong L."/>
            <person name="Tian Y."/>
            <person name="Yao Z."/>
            <person name="Fu G."/>
            <person name="Chen B."/>
            <person name="Fang R."/>
            <person name="Qiang B."/>
            <person name="Chen Z."/>
            <person name="Zhao G.P."/>
            <person name="Tang J.L."/>
            <person name="He C."/>
        </authorList>
    </citation>
    <scope>NUCLEOTIDE SEQUENCE [LARGE SCALE GENOMIC DNA]</scope>
    <source>
        <strain evidence="7 8">8004</strain>
    </source>
</reference>
<dbReference type="InterPro" id="IPR011042">
    <property type="entry name" value="6-blade_b-propeller_TolB-like"/>
</dbReference>
<dbReference type="GO" id="GO:0004252">
    <property type="term" value="F:serine-type endopeptidase activity"/>
    <property type="evidence" value="ECO:0007669"/>
    <property type="project" value="TreeGrafter"/>
</dbReference>
<dbReference type="Gene3D" id="3.40.50.1820">
    <property type="entry name" value="alpha/beta hydrolase"/>
    <property type="match status" value="1"/>
</dbReference>
<sequence length="777" mass="84847">MMAARPMPPRRHARQPYVFDSTRLGILVAALTRAIPCTRRGPRGNAGRRKRKSLRVRRSNAYHRRFAVAGTPMKLRTAVLPLCLLTALPMLAAARGFDVRDMVALDRVSSPTLTPDGSVVVFAKRQAKTANGKAATSLWMRNLRTRDLAPPKRLTPEGWNVNSPALSPDGKKVYFLSSKSGTQQLYAQPLAGGIPQQLTAFAVDLDSYKLSPDGKRIAFSAGVFQDCGSDLGCTKKKLADLKNAKASGVVYDQLFVRHWDTWNDGRRNTLFVAELPAAGAKAVAGASAISATLAGDAPSKPFGGNDDYAWSPDGASVVASVRIPQPHGPGAGKTAAQGKATGNDEAWQTNFDLYRLDAAGKSAPVNLTAANPAWDAGPVFSADGKTLYYRAMKRPGFEADRFGLMAMDLASGKTREIAPKWDRSAGEIVLSDDGSSLYTSADDLGEHPLFKIDIASGDATKVVGEGSVHAPVLAGTTLAFTRNSLKSGDQIVVSDVQGQGLRAITQSAGELLPDVQFGDYEQFQFKGWNNDTVHGYVVKPYNYEEGKTYPVAFLIHGGPQGSFGNGWSNRWNPQTYAGQGYAVVMIDFHGSTGYGQEFTDAISQHWGDRPLEDLQKGWAAAQKQYGFLNGDKACALGASYGGYMVYWMAGNWNQPWKCLVDHDGVFDNRTMGYATEELWFSEWENGGTPWQNPAGYEKFNPVLHVDKWKVPMLVIHGQQDFRIPVEQGLAAFTALQRKGIDSKFLYFPDENHWVLKPDNSVLWHDTVNAWLKQHIGQ</sequence>
<dbReference type="FunFam" id="3.40.50.1820:FF:000028">
    <property type="entry name" value="S9 family peptidase"/>
    <property type="match status" value="1"/>
</dbReference>
<dbReference type="Proteomes" id="UP000000420">
    <property type="component" value="Chromosome"/>
</dbReference>
<dbReference type="EMBL" id="CP000050">
    <property type="protein sequence ID" value="AAY50188.1"/>
    <property type="molecule type" value="Genomic_DNA"/>
</dbReference>
<dbReference type="PANTHER" id="PTHR42776">
    <property type="entry name" value="SERINE PEPTIDASE S9 FAMILY MEMBER"/>
    <property type="match status" value="1"/>
</dbReference>
<dbReference type="SUPFAM" id="SSF53474">
    <property type="entry name" value="alpha/beta-Hydrolases"/>
    <property type="match status" value="1"/>
</dbReference>
<organism evidence="7 8">
    <name type="scientific">Xanthomonas campestris pv. campestris (strain 8004)</name>
    <dbReference type="NCBI Taxonomy" id="314565"/>
    <lineage>
        <taxon>Bacteria</taxon>
        <taxon>Pseudomonadati</taxon>
        <taxon>Pseudomonadota</taxon>
        <taxon>Gammaproteobacteria</taxon>
        <taxon>Lysobacterales</taxon>
        <taxon>Lysobacteraceae</taxon>
        <taxon>Xanthomonas</taxon>
    </lineage>
</organism>
<accession>A0A0H2XBN5</accession>
<dbReference type="FunFam" id="2.120.10.30:FF:000184">
    <property type="entry name" value="Alanyl dipeptidyl peptidase"/>
    <property type="match status" value="1"/>
</dbReference>
<keyword evidence="5" id="KW-0720">Serine protease</keyword>
<name>A0A0H2XBN5_XANC8</name>
<keyword evidence="2" id="KW-0645">Protease</keyword>
<dbReference type="InterPro" id="IPR011659">
    <property type="entry name" value="WD40"/>
</dbReference>
<keyword evidence="3" id="KW-0732">Signal</keyword>
<gene>
    <name evidence="7" type="ordered locus">XC_3144</name>
</gene>
<evidence type="ECO:0000256" key="5">
    <source>
        <dbReference type="ARBA" id="ARBA00022825"/>
    </source>
</evidence>
<dbReference type="Gene3D" id="2.120.10.30">
    <property type="entry name" value="TolB, C-terminal domain"/>
    <property type="match status" value="2"/>
</dbReference>
<dbReference type="GO" id="GO:0006508">
    <property type="term" value="P:proteolysis"/>
    <property type="evidence" value="ECO:0007669"/>
    <property type="project" value="UniProtKB-KW"/>
</dbReference>
<dbReference type="KEGG" id="xcb:XC_3144"/>
<protein>
    <submittedName>
        <fullName evidence="7">Alanyl dipeptidyl peptidase</fullName>
    </submittedName>
</protein>
<dbReference type="Pfam" id="PF07676">
    <property type="entry name" value="PD40"/>
    <property type="match status" value="2"/>
</dbReference>
<dbReference type="InterPro" id="IPR029058">
    <property type="entry name" value="AB_hydrolase_fold"/>
</dbReference>
<evidence type="ECO:0000256" key="1">
    <source>
        <dbReference type="ARBA" id="ARBA00010040"/>
    </source>
</evidence>
<dbReference type="Pfam" id="PF00326">
    <property type="entry name" value="Peptidase_S9"/>
    <property type="match status" value="1"/>
</dbReference>
<dbReference type="InterPro" id="IPR001375">
    <property type="entry name" value="Peptidase_S9_cat"/>
</dbReference>
<evidence type="ECO:0000256" key="3">
    <source>
        <dbReference type="ARBA" id="ARBA00022729"/>
    </source>
</evidence>
<evidence type="ECO:0000313" key="7">
    <source>
        <dbReference type="EMBL" id="AAY50188.1"/>
    </source>
</evidence>
<evidence type="ECO:0000259" key="6">
    <source>
        <dbReference type="Pfam" id="PF00326"/>
    </source>
</evidence>
<dbReference type="HOGENOM" id="CLU_008615_0_2_6"/>
<dbReference type="PANTHER" id="PTHR42776:SF13">
    <property type="entry name" value="DIPEPTIDYL-PEPTIDASE 5"/>
    <property type="match status" value="1"/>
</dbReference>
<keyword evidence="4" id="KW-0378">Hydrolase</keyword>
<evidence type="ECO:0000256" key="2">
    <source>
        <dbReference type="ARBA" id="ARBA00022670"/>
    </source>
</evidence>
<evidence type="ECO:0000313" key="8">
    <source>
        <dbReference type="Proteomes" id="UP000000420"/>
    </source>
</evidence>